<organism evidence="20 21">
    <name type="scientific">Rhynchospora tenuis</name>
    <dbReference type="NCBI Taxonomy" id="198213"/>
    <lineage>
        <taxon>Eukaryota</taxon>
        <taxon>Viridiplantae</taxon>
        <taxon>Streptophyta</taxon>
        <taxon>Embryophyta</taxon>
        <taxon>Tracheophyta</taxon>
        <taxon>Spermatophyta</taxon>
        <taxon>Magnoliopsida</taxon>
        <taxon>Liliopsida</taxon>
        <taxon>Poales</taxon>
        <taxon>Cyperaceae</taxon>
        <taxon>Cyperoideae</taxon>
        <taxon>Rhynchosporeae</taxon>
        <taxon>Rhynchospora</taxon>
    </lineage>
</organism>
<evidence type="ECO:0000256" key="11">
    <source>
        <dbReference type="ARBA" id="ARBA00023002"/>
    </source>
</evidence>
<dbReference type="GO" id="GO:0006790">
    <property type="term" value="P:sulfur compound metabolic process"/>
    <property type="evidence" value="ECO:0007669"/>
    <property type="project" value="TreeGrafter"/>
</dbReference>
<dbReference type="FunFam" id="2.40.30.10:FF:000021">
    <property type="entry name" value="NADH-cytochrome b5 reductase"/>
    <property type="match status" value="1"/>
</dbReference>
<keyword evidence="10" id="KW-0274">FAD</keyword>
<dbReference type="Pfam" id="PF00174">
    <property type="entry name" value="Oxidored_molyb"/>
    <property type="match status" value="1"/>
</dbReference>
<dbReference type="PRINTS" id="PR00363">
    <property type="entry name" value="CYTOCHROMEB5"/>
</dbReference>
<dbReference type="Pfam" id="PF00173">
    <property type="entry name" value="Cyt-b5"/>
    <property type="match status" value="1"/>
</dbReference>
<evidence type="ECO:0000256" key="15">
    <source>
        <dbReference type="ARBA" id="ARBA00023157"/>
    </source>
</evidence>
<dbReference type="InterPro" id="IPR012137">
    <property type="entry name" value="Nitr_rd_NADH"/>
</dbReference>
<sequence>MTALVAAANVHFNANDTLKMPPSSFSGIVKTIEYDWDFLYASHQNVEPPVDDPKDRSPESWIKRSPVLIRHTGKHPFNCEPPQNKLMQYGFITPASIHYVRNHGPVPRGDWSTWTVEVTGLVKRPYKFTMDELVNDFEPIEIPVTLACSGNRRKEVNMVRQTSGFNWGPGATSTSVWRGARLYDILKKCGIMSRKAGALYVCFEGAEDLAAPGVSSYGTSVTREMAMDPSRDIMLAYMQNGDHIIPDHGFPVRVIVPGFTGGRSVKWVKRITVTMKESDSYYHYKDNRLLPSHVDTERATAEGWWNKPEFIIYELNINSVITTPAHDEVIPVNSLTMQRSYTMRGYAYSGGGRKVTRVEITLDGGETWIVCTLNHPEKPTKYGKYWCWCFWYVKIELLALLSAKEVAVRAWDESNNSQPEKIIWNVLGMFNNAWYRVRLNINHSDEGELGLMFEHPIQAGGSGGWMAHNKEVTKPIAKLPSIKESTSAPPPGSISNEQYTMDEVSEHTTRESAWLVINGHVYDATSYIKDHPGGADSILINAGSDCTEEFDSIHSDGAKEILKKFKIGELTATKQSIQKAPSAINRPVQDAASRPMNPRALANPREKVKCTLVAKTVISRDTRIFRFALPSSEQVLGLPVGKHIFLSATVDGKLCLRAYTPSSHVDVKGHFELVIKVYFKGENAKYPDGGVMSQYLDSLSLGATMDIKGPLGEIEYTGRGNFTVKGEPCFAKRLAMIAGGTGITPIYQVMQAILRDQPNDITEMHLVYANRSEDDILLRQELDNWAATHPDRLKVWYVVSEVKHPELEWKYSTGYINESILREHVPLGGADTLALICGPPPMIKQAVLPNLEKMGYDVDKSCLLF</sequence>
<evidence type="ECO:0000256" key="17">
    <source>
        <dbReference type="PIRSR" id="PIRSR000233-1"/>
    </source>
</evidence>
<dbReference type="FunFam" id="2.60.40.650:FF:000001">
    <property type="entry name" value="Nitrate reductase"/>
    <property type="match status" value="1"/>
</dbReference>
<dbReference type="InterPro" id="IPR008335">
    <property type="entry name" value="Mopterin_OxRdtase_euk"/>
</dbReference>
<dbReference type="Pfam" id="PF03404">
    <property type="entry name" value="Mo-co_dimer"/>
    <property type="match status" value="1"/>
</dbReference>
<dbReference type="PANTHER" id="PTHR19372:SF7">
    <property type="entry name" value="SULFITE OXIDASE, MITOCHONDRIAL"/>
    <property type="match status" value="1"/>
</dbReference>
<dbReference type="PRINTS" id="PR00407">
    <property type="entry name" value="EUMOPTERIN"/>
</dbReference>
<accession>A0AAD5ZLT2</accession>
<evidence type="ECO:0000256" key="4">
    <source>
        <dbReference type="ARBA" id="ARBA00006253"/>
    </source>
</evidence>
<dbReference type="Gene3D" id="2.60.40.650">
    <property type="match status" value="1"/>
</dbReference>
<evidence type="ECO:0000256" key="6">
    <source>
        <dbReference type="ARBA" id="ARBA00022505"/>
    </source>
</evidence>
<comment type="subunit">
    <text evidence="5">Homodimer.</text>
</comment>
<dbReference type="InterPro" id="IPR008333">
    <property type="entry name" value="Cbr1-like_FAD-bd_dom"/>
</dbReference>
<comment type="similarity">
    <text evidence="4 16">Belongs to the nitrate reductase family.</text>
</comment>
<dbReference type="InterPro" id="IPR014756">
    <property type="entry name" value="Ig_E-set"/>
</dbReference>
<dbReference type="SUPFAM" id="SSF63380">
    <property type="entry name" value="Riboflavin synthase domain-like"/>
    <property type="match status" value="1"/>
</dbReference>
<dbReference type="SUPFAM" id="SSF81296">
    <property type="entry name" value="E set domains"/>
    <property type="match status" value="1"/>
</dbReference>
<keyword evidence="15" id="KW-1015">Disulfide bond</keyword>
<dbReference type="Gene3D" id="3.10.120.10">
    <property type="entry name" value="Cytochrome b5-like heme/steroid binding domain"/>
    <property type="match status" value="1"/>
</dbReference>
<dbReference type="SMART" id="SM01117">
    <property type="entry name" value="Cyt-b5"/>
    <property type="match status" value="1"/>
</dbReference>
<dbReference type="InterPro" id="IPR018506">
    <property type="entry name" value="Cyt_B5_heme-BS"/>
</dbReference>
<dbReference type="SUPFAM" id="SSF56524">
    <property type="entry name" value="Oxidoreductase molybdopterin-binding domain"/>
    <property type="match status" value="1"/>
</dbReference>
<dbReference type="Gene3D" id="2.40.30.10">
    <property type="entry name" value="Translation factors"/>
    <property type="match status" value="1"/>
</dbReference>
<evidence type="ECO:0000256" key="5">
    <source>
        <dbReference type="ARBA" id="ARBA00011738"/>
    </source>
</evidence>
<comment type="cofactor">
    <cofactor evidence="17">
        <name>Mo-molybdopterin</name>
        <dbReference type="ChEBI" id="CHEBI:71302"/>
    </cofactor>
    <text evidence="17">Binds 1 Mo-molybdopterin (Mo-MPT) cofactor per subunit.</text>
</comment>
<dbReference type="PROSITE" id="PS00559">
    <property type="entry name" value="MOLYBDOPTERIN_EUK"/>
    <property type="match status" value="1"/>
</dbReference>
<proteinExistence type="inferred from homology"/>
<dbReference type="FunFam" id="3.40.50.80:FF:000025">
    <property type="entry name" value="Nitrate reductase [NADH]"/>
    <property type="match status" value="1"/>
</dbReference>
<dbReference type="GO" id="GO:0050464">
    <property type="term" value="F:nitrate reductase (NADPH) activity"/>
    <property type="evidence" value="ECO:0007669"/>
    <property type="project" value="InterPro"/>
</dbReference>
<dbReference type="SUPFAM" id="SSF55856">
    <property type="entry name" value="Cytochrome b5-like heme/steroid binding domain"/>
    <property type="match status" value="1"/>
</dbReference>
<dbReference type="PROSITE" id="PS50255">
    <property type="entry name" value="CYTOCHROME_B5_2"/>
    <property type="match status" value="1"/>
</dbReference>
<dbReference type="InterPro" id="IPR001433">
    <property type="entry name" value="OxRdtase_FAD/NAD-bd"/>
</dbReference>
<keyword evidence="6 17" id="KW-0500">Molybdenum</keyword>
<dbReference type="InterPro" id="IPR001709">
    <property type="entry name" value="Flavoprot_Pyr_Nucl_cyt_Rdtase"/>
</dbReference>
<dbReference type="AlphaFoldDB" id="A0AAD5ZLT2"/>
<feature type="domain" description="FAD-binding FR-type" evidence="19">
    <location>
        <begin position="605"/>
        <end position="717"/>
    </location>
</feature>
<keyword evidence="8" id="KW-0285">Flavoprotein</keyword>
<dbReference type="FunFam" id="3.90.420.10:FF:000003">
    <property type="entry name" value="Nitrate reductase"/>
    <property type="match status" value="1"/>
</dbReference>
<dbReference type="GO" id="GO:0043546">
    <property type="term" value="F:molybdopterin cofactor binding"/>
    <property type="evidence" value="ECO:0007669"/>
    <property type="project" value="InterPro"/>
</dbReference>
<keyword evidence="14 16" id="KW-0534">Nitrate assimilation</keyword>
<name>A0AAD5ZLT2_9POAL</name>
<dbReference type="GO" id="GO:0020037">
    <property type="term" value="F:heme binding"/>
    <property type="evidence" value="ECO:0007669"/>
    <property type="project" value="InterPro"/>
</dbReference>
<evidence type="ECO:0000259" key="19">
    <source>
        <dbReference type="PROSITE" id="PS51384"/>
    </source>
</evidence>
<dbReference type="InterPro" id="IPR001199">
    <property type="entry name" value="Cyt_B5-like_heme/steroid-bd"/>
</dbReference>
<dbReference type="SUPFAM" id="SSF52343">
    <property type="entry name" value="Ferredoxin reductase-like, C-terminal NADP-linked domain"/>
    <property type="match status" value="1"/>
</dbReference>
<dbReference type="InterPro" id="IPR000572">
    <property type="entry name" value="OxRdtase_Mopterin-bd_dom"/>
</dbReference>
<dbReference type="PROSITE" id="PS51384">
    <property type="entry name" value="FAD_FR"/>
    <property type="match status" value="1"/>
</dbReference>
<evidence type="ECO:0000256" key="7">
    <source>
        <dbReference type="ARBA" id="ARBA00022617"/>
    </source>
</evidence>
<dbReference type="PRINTS" id="PR00406">
    <property type="entry name" value="CYTB5RDTASE"/>
</dbReference>
<evidence type="ECO:0000256" key="1">
    <source>
        <dbReference type="ARBA" id="ARBA00001971"/>
    </source>
</evidence>
<comment type="cofactor">
    <cofactor evidence="2">
        <name>FAD</name>
        <dbReference type="ChEBI" id="CHEBI:57692"/>
    </cofactor>
</comment>
<dbReference type="GO" id="GO:0006809">
    <property type="term" value="P:nitric oxide biosynthetic process"/>
    <property type="evidence" value="ECO:0007669"/>
    <property type="project" value="InterPro"/>
</dbReference>
<keyword evidence="13" id="KW-0520">NAD</keyword>
<dbReference type="InterPro" id="IPR036400">
    <property type="entry name" value="Cyt_B5-like_heme/steroid_sf"/>
</dbReference>
<dbReference type="GO" id="GO:0008482">
    <property type="term" value="F:sulfite oxidase activity"/>
    <property type="evidence" value="ECO:0007669"/>
    <property type="project" value="TreeGrafter"/>
</dbReference>
<comment type="function">
    <text evidence="3 16">Nitrate reductase is a key enzyme involved in the first step of nitrate assimilation in plants, fungi and bacteria.</text>
</comment>
<dbReference type="InterPro" id="IPR005066">
    <property type="entry name" value="MoCF_OxRdtse_dimer"/>
</dbReference>
<dbReference type="Pfam" id="PF00175">
    <property type="entry name" value="NAD_binding_1"/>
    <property type="match status" value="1"/>
</dbReference>
<evidence type="ECO:0000313" key="21">
    <source>
        <dbReference type="Proteomes" id="UP001210211"/>
    </source>
</evidence>
<dbReference type="InterPro" id="IPR022407">
    <property type="entry name" value="OxRdtase_Mopterin_BS"/>
</dbReference>
<dbReference type="Gene3D" id="3.40.50.80">
    <property type="entry name" value="Nucleotide-binding domain of ferredoxin-NADP reductase (FNR) module"/>
    <property type="match status" value="1"/>
</dbReference>
<dbReference type="GO" id="GO:0030151">
    <property type="term" value="F:molybdenum ion binding"/>
    <property type="evidence" value="ECO:0007669"/>
    <property type="project" value="InterPro"/>
</dbReference>
<gene>
    <name evidence="20" type="ORF">LUZ61_003996</name>
</gene>
<dbReference type="GO" id="GO:0009416">
    <property type="term" value="P:response to light stimulus"/>
    <property type="evidence" value="ECO:0007669"/>
    <property type="project" value="UniProtKB-ARBA"/>
</dbReference>
<keyword evidence="12" id="KW-0408">Iron</keyword>
<dbReference type="FunFam" id="3.10.120.10:FF:000007">
    <property type="entry name" value="Sulfite oxidase, mitochondrial"/>
    <property type="match status" value="1"/>
</dbReference>
<feature type="binding site" evidence="17">
    <location>
        <position position="148"/>
    </location>
    <ligand>
        <name>Mo-molybdopterin</name>
        <dbReference type="ChEBI" id="CHEBI:71302"/>
    </ligand>
    <ligandPart>
        <name>Mo</name>
        <dbReference type="ChEBI" id="CHEBI:28685"/>
    </ligandPart>
</feature>
<dbReference type="Pfam" id="PF00970">
    <property type="entry name" value="FAD_binding_6"/>
    <property type="match status" value="1"/>
</dbReference>
<dbReference type="Proteomes" id="UP001210211">
    <property type="component" value="Unassembled WGS sequence"/>
</dbReference>
<evidence type="ECO:0000256" key="8">
    <source>
        <dbReference type="ARBA" id="ARBA00022630"/>
    </source>
</evidence>
<keyword evidence="11" id="KW-0560">Oxidoreductase</keyword>
<keyword evidence="7" id="KW-0349">Heme</keyword>
<comment type="cofactor">
    <cofactor evidence="1">
        <name>heme</name>
        <dbReference type="ChEBI" id="CHEBI:30413"/>
    </cofactor>
</comment>
<dbReference type="InterPro" id="IPR039261">
    <property type="entry name" value="FNR_nucleotide-bd"/>
</dbReference>
<keyword evidence="21" id="KW-1185">Reference proteome</keyword>
<dbReference type="PIRSF" id="PIRSF000233">
    <property type="entry name" value="Nitr_rd_NADH"/>
    <property type="match status" value="1"/>
</dbReference>
<dbReference type="InterPro" id="IPR036374">
    <property type="entry name" value="OxRdtase_Mopterin-bd_sf"/>
</dbReference>
<evidence type="ECO:0000256" key="3">
    <source>
        <dbReference type="ARBA" id="ARBA00003838"/>
    </source>
</evidence>
<evidence type="ECO:0000313" key="20">
    <source>
        <dbReference type="EMBL" id="KAJ3700291.1"/>
    </source>
</evidence>
<dbReference type="EMBL" id="JAMRDG010000001">
    <property type="protein sequence ID" value="KAJ3700291.1"/>
    <property type="molecule type" value="Genomic_DNA"/>
</dbReference>
<evidence type="ECO:0000256" key="12">
    <source>
        <dbReference type="ARBA" id="ARBA00023004"/>
    </source>
</evidence>
<evidence type="ECO:0000256" key="16">
    <source>
        <dbReference type="PIRNR" id="PIRNR000233"/>
    </source>
</evidence>
<protein>
    <recommendedName>
        <fullName evidence="16">Nitrate reductase</fullName>
    </recommendedName>
</protein>
<dbReference type="PRINTS" id="PR00371">
    <property type="entry name" value="FPNCR"/>
</dbReference>
<evidence type="ECO:0000256" key="10">
    <source>
        <dbReference type="ARBA" id="ARBA00022827"/>
    </source>
</evidence>
<keyword evidence="9 17" id="KW-0479">Metal-binding</keyword>
<dbReference type="InterPro" id="IPR017927">
    <property type="entry name" value="FAD-bd_FR_type"/>
</dbReference>
<feature type="domain" description="Cytochrome b5 heme-binding" evidence="18">
    <location>
        <begin position="496"/>
        <end position="571"/>
    </location>
</feature>
<evidence type="ECO:0000256" key="14">
    <source>
        <dbReference type="ARBA" id="ARBA00023063"/>
    </source>
</evidence>
<evidence type="ECO:0000256" key="13">
    <source>
        <dbReference type="ARBA" id="ARBA00023027"/>
    </source>
</evidence>
<evidence type="ECO:0000256" key="2">
    <source>
        <dbReference type="ARBA" id="ARBA00001974"/>
    </source>
</evidence>
<dbReference type="PANTHER" id="PTHR19372">
    <property type="entry name" value="SULFITE REDUCTASE"/>
    <property type="match status" value="1"/>
</dbReference>
<dbReference type="InterPro" id="IPR017938">
    <property type="entry name" value="Riboflavin_synthase-like_b-brl"/>
</dbReference>
<evidence type="ECO:0000256" key="9">
    <source>
        <dbReference type="ARBA" id="ARBA00022723"/>
    </source>
</evidence>
<dbReference type="GO" id="GO:0042128">
    <property type="term" value="P:nitrate assimilation"/>
    <property type="evidence" value="ECO:0007669"/>
    <property type="project" value="UniProtKB-KW"/>
</dbReference>
<reference evidence="20 21" key="1">
    <citation type="journal article" date="2022" name="Cell">
        <title>Repeat-based holocentromeres influence genome architecture and karyotype evolution.</title>
        <authorList>
            <person name="Hofstatter P.G."/>
            <person name="Thangavel G."/>
            <person name="Lux T."/>
            <person name="Neumann P."/>
            <person name="Vondrak T."/>
            <person name="Novak P."/>
            <person name="Zhang M."/>
            <person name="Costa L."/>
            <person name="Castellani M."/>
            <person name="Scott A."/>
            <person name="Toegelov H."/>
            <person name="Fuchs J."/>
            <person name="Mata-Sucre Y."/>
            <person name="Dias Y."/>
            <person name="Vanzela A.L.L."/>
            <person name="Huettel B."/>
            <person name="Almeida C.C.S."/>
            <person name="Simkova H."/>
            <person name="Souza G."/>
            <person name="Pedrosa-Harand A."/>
            <person name="Macas J."/>
            <person name="Mayer K.F.X."/>
            <person name="Houben A."/>
            <person name="Marques A."/>
        </authorList>
    </citation>
    <scope>NUCLEOTIDE SEQUENCE [LARGE SCALE GENOMIC DNA]</scope>
    <source>
        <strain evidence="20">RhyTen1mFocal</strain>
    </source>
</reference>
<evidence type="ECO:0000259" key="18">
    <source>
        <dbReference type="PROSITE" id="PS50255"/>
    </source>
</evidence>
<dbReference type="Gene3D" id="3.90.420.10">
    <property type="entry name" value="Oxidoreductase, molybdopterin-binding domain"/>
    <property type="match status" value="1"/>
</dbReference>
<dbReference type="CDD" id="cd06183">
    <property type="entry name" value="cyt_b5_reduct_like"/>
    <property type="match status" value="1"/>
</dbReference>
<dbReference type="PROSITE" id="PS00191">
    <property type="entry name" value="CYTOCHROME_B5_1"/>
    <property type="match status" value="1"/>
</dbReference>
<dbReference type="CDD" id="cd02112">
    <property type="entry name" value="eukary_NR_Moco"/>
    <property type="match status" value="1"/>
</dbReference>
<comment type="caution">
    <text evidence="20">The sequence shown here is derived from an EMBL/GenBank/DDBJ whole genome shotgun (WGS) entry which is preliminary data.</text>
</comment>